<dbReference type="AlphaFoldDB" id="A0A0D2HEL1"/>
<keyword evidence="2" id="KW-1185">Reference proteome</keyword>
<dbReference type="RefSeq" id="XP_013276154.1">
    <property type="nucleotide sequence ID" value="XM_013420700.1"/>
</dbReference>
<dbReference type="HOGENOM" id="CLU_010595_1_2_1"/>
<dbReference type="CDD" id="cd02440">
    <property type="entry name" value="AdoMet_MTases"/>
    <property type="match status" value="1"/>
</dbReference>
<gene>
    <name evidence="1" type="ORF">Z518_00096</name>
</gene>
<dbReference type="Pfam" id="PF13489">
    <property type="entry name" value="Methyltransf_23"/>
    <property type="match status" value="1"/>
</dbReference>
<dbReference type="OrthoDB" id="2013972at2759"/>
<organism evidence="1 2">
    <name type="scientific">Rhinocladiella mackenziei CBS 650.93</name>
    <dbReference type="NCBI Taxonomy" id="1442369"/>
    <lineage>
        <taxon>Eukaryota</taxon>
        <taxon>Fungi</taxon>
        <taxon>Dikarya</taxon>
        <taxon>Ascomycota</taxon>
        <taxon>Pezizomycotina</taxon>
        <taxon>Eurotiomycetes</taxon>
        <taxon>Chaetothyriomycetidae</taxon>
        <taxon>Chaetothyriales</taxon>
        <taxon>Herpotrichiellaceae</taxon>
        <taxon>Rhinocladiella</taxon>
    </lineage>
</organism>
<name>A0A0D2HEL1_9EURO</name>
<evidence type="ECO:0000313" key="2">
    <source>
        <dbReference type="Proteomes" id="UP000053617"/>
    </source>
</evidence>
<proteinExistence type="predicted"/>
<dbReference type="InterPro" id="IPR029063">
    <property type="entry name" value="SAM-dependent_MTases_sf"/>
</dbReference>
<reference evidence="1 2" key="1">
    <citation type="submission" date="2015-01" db="EMBL/GenBank/DDBJ databases">
        <title>The Genome Sequence of Rhinocladiella mackenzie CBS 650.93.</title>
        <authorList>
            <consortium name="The Broad Institute Genomics Platform"/>
            <person name="Cuomo C."/>
            <person name="de Hoog S."/>
            <person name="Gorbushina A."/>
            <person name="Stielow B."/>
            <person name="Teixiera M."/>
            <person name="Abouelleil A."/>
            <person name="Chapman S.B."/>
            <person name="Priest M."/>
            <person name="Young S.K."/>
            <person name="Wortman J."/>
            <person name="Nusbaum C."/>
            <person name="Birren B."/>
        </authorList>
    </citation>
    <scope>NUCLEOTIDE SEQUENCE [LARGE SCALE GENOMIC DNA]</scope>
    <source>
        <strain evidence="1 2">CBS 650.93</strain>
    </source>
</reference>
<dbReference type="VEuPathDB" id="FungiDB:Z518_00096"/>
<protein>
    <submittedName>
        <fullName evidence="1">Rhinocladiella mackenziei CBS 650.93 unplaced genomic scaffold supercont1.1, whole genome shotgun sequence</fullName>
    </submittedName>
</protein>
<dbReference type="STRING" id="1442369.A0A0D2HEL1"/>
<evidence type="ECO:0000313" key="1">
    <source>
        <dbReference type="EMBL" id="KIX09018.1"/>
    </source>
</evidence>
<dbReference type="GeneID" id="25288167"/>
<dbReference type="Gene3D" id="3.40.50.150">
    <property type="entry name" value="Vaccinia Virus protein VP39"/>
    <property type="match status" value="1"/>
</dbReference>
<dbReference type="Proteomes" id="UP000053617">
    <property type="component" value="Unassembled WGS sequence"/>
</dbReference>
<dbReference type="GO" id="GO:0008168">
    <property type="term" value="F:methyltransferase activity"/>
    <property type="evidence" value="ECO:0007669"/>
    <property type="project" value="TreeGrafter"/>
</dbReference>
<accession>A0A0D2HEL1</accession>
<dbReference type="EMBL" id="KN847475">
    <property type="protein sequence ID" value="KIX09018.1"/>
    <property type="molecule type" value="Genomic_DNA"/>
</dbReference>
<dbReference type="SUPFAM" id="SSF53335">
    <property type="entry name" value="S-adenosyl-L-methionine-dependent methyltransferases"/>
    <property type="match status" value="1"/>
</dbReference>
<dbReference type="PANTHER" id="PTHR43591">
    <property type="entry name" value="METHYLTRANSFERASE"/>
    <property type="match status" value="1"/>
</dbReference>
<sequence length="337" mass="38137">MHSPVSPSIMASEGNIGYIEPESFSDIDSALGECFSESDTESLRSSLLQSVSENGRGYHKYKSGLYFMPNDEREQERLDMQHEIFLQTMDRKLLAAPISSNSLDVLDLGTGTGIWAIDFADEYPQSTVLGTDLSPIQPAHVPPNCKFEVDDFDQTWIFSKKFDLIHGRMLAGSLGNPRRLLQQSLEALKPGGWVELQDFAFPVRSDDGTMVGTAFERLNDNLMKGLQILGRDGAWAANYKEFMEQTGFVNVVEIRYKWPQNRWPKDRHLKRIGQWNMVNTLDGLHGFSARLCTQVLGMSVEEVELLLAESRVDIQNPKIHAYWPIYVVYGQKPEGPR</sequence>
<dbReference type="PANTHER" id="PTHR43591:SF102">
    <property type="entry name" value="S-ADENOSYL-L-METHIONINE-DEPENDENT METHYLTRANSFERASE"/>
    <property type="match status" value="1"/>
</dbReference>